<comment type="caution">
    <text evidence="2">The sequence shown here is derived from an EMBL/GenBank/DDBJ whole genome shotgun (WGS) entry which is preliminary data.</text>
</comment>
<protein>
    <submittedName>
        <fullName evidence="2">DEAD/DEAH box helicase family protein</fullName>
    </submittedName>
</protein>
<proteinExistence type="predicted"/>
<dbReference type="Proteomes" id="UP000634011">
    <property type="component" value="Unassembled WGS sequence"/>
</dbReference>
<evidence type="ECO:0000259" key="1">
    <source>
        <dbReference type="Pfam" id="PF00270"/>
    </source>
</evidence>
<evidence type="ECO:0000313" key="3">
    <source>
        <dbReference type="Proteomes" id="UP000634011"/>
    </source>
</evidence>
<organism evidence="2 3">
    <name type="scientific">Undibacterium jejuense</name>
    <dbReference type="NCBI Taxonomy" id="1344949"/>
    <lineage>
        <taxon>Bacteria</taxon>
        <taxon>Pseudomonadati</taxon>
        <taxon>Pseudomonadota</taxon>
        <taxon>Betaproteobacteria</taxon>
        <taxon>Burkholderiales</taxon>
        <taxon>Oxalobacteraceae</taxon>
        <taxon>Undibacterium</taxon>
    </lineage>
</organism>
<keyword evidence="2" id="KW-0378">Hydrolase</keyword>
<dbReference type="Pfam" id="PF00270">
    <property type="entry name" value="DEAD"/>
    <property type="match status" value="1"/>
</dbReference>
<accession>A0A923HES7</accession>
<sequence>MFDFKSLATITSSDAPATLAALFEQLDRKATHTSLRPPQLSALGSLDTNSEIRDLVIKMSTGSEKTFFGLAYAEMMRRRYMRKPVVYLCPTTQLVEQVLRTAHAIGVPVSTFAPKGLPYDALQGDSELPRVLDFR</sequence>
<dbReference type="GO" id="GO:0003676">
    <property type="term" value="F:nucleic acid binding"/>
    <property type="evidence" value="ECO:0007669"/>
    <property type="project" value="InterPro"/>
</dbReference>
<dbReference type="AlphaFoldDB" id="A0A923HES7"/>
<gene>
    <name evidence="2" type="ORF">H8K32_10020</name>
</gene>
<dbReference type="Gene3D" id="3.40.50.300">
    <property type="entry name" value="P-loop containing nucleotide triphosphate hydrolases"/>
    <property type="match status" value="1"/>
</dbReference>
<dbReference type="GO" id="GO:0004386">
    <property type="term" value="F:helicase activity"/>
    <property type="evidence" value="ECO:0007669"/>
    <property type="project" value="UniProtKB-KW"/>
</dbReference>
<dbReference type="InterPro" id="IPR027417">
    <property type="entry name" value="P-loop_NTPase"/>
</dbReference>
<dbReference type="RefSeq" id="WP_186912361.1">
    <property type="nucleotide sequence ID" value="NZ_JACOFV010000008.1"/>
</dbReference>
<keyword evidence="2" id="KW-0547">Nucleotide-binding</keyword>
<evidence type="ECO:0000313" key="2">
    <source>
        <dbReference type="EMBL" id="MBC3862434.1"/>
    </source>
</evidence>
<dbReference type="GO" id="GO:0005524">
    <property type="term" value="F:ATP binding"/>
    <property type="evidence" value="ECO:0007669"/>
    <property type="project" value="InterPro"/>
</dbReference>
<keyword evidence="2" id="KW-0347">Helicase</keyword>
<reference evidence="2" key="1">
    <citation type="submission" date="2020-08" db="EMBL/GenBank/DDBJ databases">
        <title>Novel species isolated from subtropical streams in China.</title>
        <authorList>
            <person name="Lu H."/>
        </authorList>
    </citation>
    <scope>NUCLEOTIDE SEQUENCE</scope>
    <source>
        <strain evidence="2">KACC 12607</strain>
    </source>
</reference>
<keyword evidence="3" id="KW-1185">Reference proteome</keyword>
<dbReference type="SUPFAM" id="SSF52540">
    <property type="entry name" value="P-loop containing nucleoside triphosphate hydrolases"/>
    <property type="match status" value="1"/>
</dbReference>
<name>A0A923HES7_9BURK</name>
<keyword evidence="2" id="KW-0067">ATP-binding</keyword>
<dbReference type="EMBL" id="JACOFV010000008">
    <property type="protein sequence ID" value="MBC3862434.1"/>
    <property type="molecule type" value="Genomic_DNA"/>
</dbReference>
<feature type="domain" description="DEAD/DEAH-box helicase" evidence="1">
    <location>
        <begin position="38"/>
        <end position="107"/>
    </location>
</feature>
<dbReference type="InterPro" id="IPR011545">
    <property type="entry name" value="DEAD/DEAH_box_helicase_dom"/>
</dbReference>